<name>A0A9D5BWW7_9LILI</name>
<gene>
    <name evidence="1" type="ORF">J5N97_029953</name>
</gene>
<keyword evidence="2" id="KW-1185">Reference proteome</keyword>
<accession>A0A9D5BWW7</accession>
<protein>
    <submittedName>
        <fullName evidence="1">Uncharacterized protein</fullName>
    </submittedName>
</protein>
<proteinExistence type="predicted"/>
<reference evidence="1" key="2">
    <citation type="journal article" date="2022" name="Hortic Res">
        <title>The genome of Dioscorea zingiberensis sheds light on the biosynthesis, origin and evolution of the medicinally important diosgenin saponins.</title>
        <authorList>
            <person name="Li Y."/>
            <person name="Tan C."/>
            <person name="Li Z."/>
            <person name="Guo J."/>
            <person name="Li S."/>
            <person name="Chen X."/>
            <person name="Wang C."/>
            <person name="Dai X."/>
            <person name="Yang H."/>
            <person name="Song W."/>
            <person name="Hou L."/>
            <person name="Xu J."/>
            <person name="Tong Z."/>
            <person name="Xu A."/>
            <person name="Yuan X."/>
            <person name="Wang W."/>
            <person name="Yang Q."/>
            <person name="Chen L."/>
            <person name="Sun Z."/>
            <person name="Wang K."/>
            <person name="Pan B."/>
            <person name="Chen J."/>
            <person name="Bao Y."/>
            <person name="Liu F."/>
            <person name="Qi X."/>
            <person name="Gang D.R."/>
            <person name="Wen J."/>
            <person name="Li J."/>
        </authorList>
    </citation>
    <scope>NUCLEOTIDE SEQUENCE</scope>
    <source>
        <strain evidence="1">Dzin_1.0</strain>
    </source>
</reference>
<sequence>MNLVKHWMVEMATSLPMNKYGLCEAYTWQEWVNERDGSESAIDDENLTCASAHQFAMTKRRLEIDPGCSLPL</sequence>
<organism evidence="1 2">
    <name type="scientific">Dioscorea zingiberensis</name>
    <dbReference type="NCBI Taxonomy" id="325984"/>
    <lineage>
        <taxon>Eukaryota</taxon>
        <taxon>Viridiplantae</taxon>
        <taxon>Streptophyta</taxon>
        <taxon>Embryophyta</taxon>
        <taxon>Tracheophyta</taxon>
        <taxon>Spermatophyta</taxon>
        <taxon>Magnoliopsida</taxon>
        <taxon>Liliopsida</taxon>
        <taxon>Dioscoreales</taxon>
        <taxon>Dioscoreaceae</taxon>
        <taxon>Dioscorea</taxon>
    </lineage>
</organism>
<dbReference type="AlphaFoldDB" id="A0A9D5BWW7"/>
<dbReference type="EMBL" id="JAGGNH010000010">
    <property type="protein sequence ID" value="KAJ0962125.1"/>
    <property type="molecule type" value="Genomic_DNA"/>
</dbReference>
<comment type="caution">
    <text evidence="1">The sequence shown here is derived from an EMBL/GenBank/DDBJ whole genome shotgun (WGS) entry which is preliminary data.</text>
</comment>
<reference evidence="1" key="1">
    <citation type="submission" date="2021-03" db="EMBL/GenBank/DDBJ databases">
        <authorList>
            <person name="Li Z."/>
            <person name="Yang C."/>
        </authorList>
    </citation>
    <scope>NUCLEOTIDE SEQUENCE</scope>
    <source>
        <strain evidence="1">Dzin_1.0</strain>
        <tissue evidence="1">Leaf</tissue>
    </source>
</reference>
<evidence type="ECO:0000313" key="1">
    <source>
        <dbReference type="EMBL" id="KAJ0962125.1"/>
    </source>
</evidence>
<dbReference type="Proteomes" id="UP001085076">
    <property type="component" value="Miscellaneous, Linkage group lg10"/>
</dbReference>
<evidence type="ECO:0000313" key="2">
    <source>
        <dbReference type="Proteomes" id="UP001085076"/>
    </source>
</evidence>